<evidence type="ECO:0000256" key="1">
    <source>
        <dbReference type="SAM" id="SignalP"/>
    </source>
</evidence>
<proteinExistence type="predicted"/>
<keyword evidence="1" id="KW-0732">Signal</keyword>
<dbReference type="RefSeq" id="WP_189308646.1">
    <property type="nucleotide sequence ID" value="NZ_BMRP01000091.1"/>
</dbReference>
<feature type="signal peptide" evidence="1">
    <location>
        <begin position="1"/>
        <end position="21"/>
    </location>
</feature>
<dbReference type="Proteomes" id="UP000654471">
    <property type="component" value="Unassembled WGS sequence"/>
</dbReference>
<evidence type="ECO:0000313" key="2">
    <source>
        <dbReference type="EMBL" id="GGV03937.1"/>
    </source>
</evidence>
<evidence type="ECO:0000313" key="3">
    <source>
        <dbReference type="Proteomes" id="UP000654471"/>
    </source>
</evidence>
<evidence type="ECO:0008006" key="4">
    <source>
        <dbReference type="Google" id="ProtNLM"/>
    </source>
</evidence>
<name>A0ABQ2VRE0_9ACTN</name>
<organism evidence="2 3">
    <name type="scientific">Streptomyces albospinus</name>
    <dbReference type="NCBI Taxonomy" id="285515"/>
    <lineage>
        <taxon>Bacteria</taxon>
        <taxon>Bacillati</taxon>
        <taxon>Actinomycetota</taxon>
        <taxon>Actinomycetes</taxon>
        <taxon>Kitasatosporales</taxon>
        <taxon>Streptomycetaceae</taxon>
        <taxon>Streptomyces</taxon>
    </lineage>
</organism>
<sequence>MFGRTVLAAISLAAASLTAPATLPDAHAAARSAASLSNADDGRAISTAPGDAIRVNLKALRGDGVKWVWDVPAASATDVLARTTGGTAPNGDAKAAFRAEENGRSTITAHRRCVVTAPGRSCPHVVTTWKATVDVR</sequence>
<protein>
    <recommendedName>
        <fullName evidence="4">Proteinase inhibitor I42 chagasin domain-containing protein</fullName>
    </recommendedName>
</protein>
<dbReference type="EMBL" id="BMRP01000091">
    <property type="protein sequence ID" value="GGV03937.1"/>
    <property type="molecule type" value="Genomic_DNA"/>
</dbReference>
<reference evidence="3" key="1">
    <citation type="journal article" date="2019" name="Int. J. Syst. Evol. Microbiol.">
        <title>The Global Catalogue of Microorganisms (GCM) 10K type strain sequencing project: providing services to taxonomists for standard genome sequencing and annotation.</title>
        <authorList>
            <consortium name="The Broad Institute Genomics Platform"/>
            <consortium name="The Broad Institute Genome Sequencing Center for Infectious Disease"/>
            <person name="Wu L."/>
            <person name="Ma J."/>
        </authorList>
    </citation>
    <scope>NUCLEOTIDE SEQUENCE [LARGE SCALE GENOMIC DNA]</scope>
    <source>
        <strain evidence="3">JCM 3399</strain>
    </source>
</reference>
<feature type="chain" id="PRO_5046733825" description="Proteinase inhibitor I42 chagasin domain-containing protein" evidence="1">
    <location>
        <begin position="22"/>
        <end position="136"/>
    </location>
</feature>
<gene>
    <name evidence="2" type="ORF">GCM10010211_83970</name>
</gene>
<keyword evidence="3" id="KW-1185">Reference proteome</keyword>
<accession>A0ABQ2VRE0</accession>
<comment type="caution">
    <text evidence="2">The sequence shown here is derived from an EMBL/GenBank/DDBJ whole genome shotgun (WGS) entry which is preliminary data.</text>
</comment>